<dbReference type="Pfam" id="PF00657">
    <property type="entry name" value="Lipase_GDSL"/>
    <property type="match status" value="1"/>
</dbReference>
<dbReference type="PANTHER" id="PTHR45648">
    <property type="entry name" value="GDSL LIPASE/ACYLHYDROLASE FAMILY PROTEIN (AFU_ORTHOLOGUE AFUA_4G14700)"/>
    <property type="match status" value="1"/>
</dbReference>
<reference evidence="5" key="1">
    <citation type="submission" date="2015-07" db="EMBL/GenBank/DDBJ databases">
        <title>Transcriptome Assembly of Anthurium amnicola.</title>
        <authorList>
            <person name="Suzuki J."/>
        </authorList>
    </citation>
    <scope>NUCLEOTIDE SEQUENCE</scope>
</reference>
<evidence type="ECO:0000256" key="1">
    <source>
        <dbReference type="ARBA" id="ARBA00008668"/>
    </source>
</evidence>
<protein>
    <submittedName>
        <fullName evidence="5">GDSL esterase/lipase At1g71691</fullName>
    </submittedName>
</protein>
<accession>A0A1D1YSR5</accession>
<dbReference type="EMBL" id="GDJX01010238">
    <property type="protein sequence ID" value="JAT57698.1"/>
    <property type="molecule type" value="Transcribed_RNA"/>
</dbReference>
<keyword evidence="2" id="KW-0378">Hydrolase</keyword>
<dbReference type="InterPro" id="IPR001087">
    <property type="entry name" value="GDSL"/>
</dbReference>
<dbReference type="GO" id="GO:0016788">
    <property type="term" value="F:hydrolase activity, acting on ester bonds"/>
    <property type="evidence" value="ECO:0007669"/>
    <property type="project" value="InterPro"/>
</dbReference>
<sequence>MANVIMAPSLLLAIAAMATISLVHAGTNPPPLFAFGDHFSDVGNNNGFPGAIRADHPHYGIDFPGGVPTGRFSNGYNIIDYIAQLMGFEQSPRAFLSGPLTDDDIYKGINFASAGSGILRKCVEGGTTKCLTMEMQINYFKQVKSFLESKLGAEAAGELISKSVFIFTLGSNDLSAFSLTSNLIDKFVFNLTSSFSDQLKELYDLGARKFAVINVPRLGFFPEASLINLIGFLGIDIQGILNMFSELFNAAQDLLLKELFSTLPGMKYSIGSANAVHEHILDNHEELGFKYVSKPCCGAVRFVALPPHVEVIKCTPQASYCSNRGEYVFWDHLNPTQELYDYVSKVYYYGNRTFAYPINFGELVEYESSAGGGLEAI</sequence>
<comment type="similarity">
    <text evidence="1">Belongs to the 'GDSL' lipolytic enzyme family.</text>
</comment>
<evidence type="ECO:0000256" key="4">
    <source>
        <dbReference type="SAM" id="SignalP"/>
    </source>
</evidence>
<evidence type="ECO:0000256" key="3">
    <source>
        <dbReference type="ARBA" id="ARBA00022963"/>
    </source>
</evidence>
<name>A0A1D1YSR5_9ARAE</name>
<dbReference type="PANTHER" id="PTHR45648:SF172">
    <property type="entry name" value="(WILD MALAYSIAN BANANA) HYPOTHETICAL PROTEIN"/>
    <property type="match status" value="1"/>
</dbReference>
<dbReference type="InterPro" id="IPR036514">
    <property type="entry name" value="SGNH_hydro_sf"/>
</dbReference>
<proteinExistence type="inferred from homology"/>
<keyword evidence="3" id="KW-0442">Lipid degradation</keyword>
<keyword evidence="3" id="KW-0443">Lipid metabolism</keyword>
<evidence type="ECO:0000313" key="5">
    <source>
        <dbReference type="EMBL" id="JAT57698.1"/>
    </source>
</evidence>
<keyword evidence="4" id="KW-0732">Signal</keyword>
<dbReference type="AlphaFoldDB" id="A0A1D1YSR5"/>
<dbReference type="CDD" id="cd01837">
    <property type="entry name" value="SGNH_plant_lipase_like"/>
    <property type="match status" value="1"/>
</dbReference>
<feature type="chain" id="PRO_5008900451" evidence="4">
    <location>
        <begin position="26"/>
        <end position="377"/>
    </location>
</feature>
<evidence type="ECO:0000256" key="2">
    <source>
        <dbReference type="ARBA" id="ARBA00022801"/>
    </source>
</evidence>
<gene>
    <name evidence="5" type="primary">At1g71691_2</name>
    <name evidence="5" type="ORF">g.102850</name>
</gene>
<dbReference type="InterPro" id="IPR051058">
    <property type="entry name" value="GDSL_Est/Lipase"/>
</dbReference>
<organism evidence="5">
    <name type="scientific">Anthurium amnicola</name>
    <dbReference type="NCBI Taxonomy" id="1678845"/>
    <lineage>
        <taxon>Eukaryota</taxon>
        <taxon>Viridiplantae</taxon>
        <taxon>Streptophyta</taxon>
        <taxon>Embryophyta</taxon>
        <taxon>Tracheophyta</taxon>
        <taxon>Spermatophyta</taxon>
        <taxon>Magnoliopsida</taxon>
        <taxon>Liliopsida</taxon>
        <taxon>Araceae</taxon>
        <taxon>Pothoideae</taxon>
        <taxon>Potheae</taxon>
        <taxon>Anthurium</taxon>
    </lineage>
</organism>
<dbReference type="Gene3D" id="3.40.50.1110">
    <property type="entry name" value="SGNH hydrolase"/>
    <property type="match status" value="1"/>
</dbReference>
<dbReference type="InterPro" id="IPR035669">
    <property type="entry name" value="SGNH_plant_lipase-like"/>
</dbReference>
<dbReference type="GO" id="GO:0016042">
    <property type="term" value="P:lipid catabolic process"/>
    <property type="evidence" value="ECO:0007669"/>
    <property type="project" value="UniProtKB-KW"/>
</dbReference>
<feature type="signal peptide" evidence="4">
    <location>
        <begin position="1"/>
        <end position="25"/>
    </location>
</feature>